<keyword evidence="12" id="KW-1185">Reference proteome</keyword>
<feature type="chain" id="PRO_5020614496" evidence="9">
    <location>
        <begin position="29"/>
        <end position="1052"/>
    </location>
</feature>
<feature type="region of interest" description="Disordered" evidence="8">
    <location>
        <begin position="815"/>
        <end position="835"/>
    </location>
</feature>
<feature type="active site" description="Charge relay system" evidence="5 6">
    <location>
        <position position="198"/>
    </location>
</feature>
<dbReference type="Proteomes" id="UP000295680">
    <property type="component" value="Unassembled WGS sequence"/>
</dbReference>
<gene>
    <name evidence="11" type="ORF">EV192_1011262</name>
</gene>
<dbReference type="PANTHER" id="PTHR43806:SF11">
    <property type="entry name" value="CEREVISIN-RELATED"/>
    <property type="match status" value="1"/>
</dbReference>
<feature type="active site" description="Charge relay system" evidence="5 6">
    <location>
        <position position="231"/>
    </location>
</feature>
<evidence type="ECO:0000256" key="6">
    <source>
        <dbReference type="PROSITE-ProRule" id="PRU01240"/>
    </source>
</evidence>
<evidence type="ECO:0000256" key="9">
    <source>
        <dbReference type="SAM" id="SignalP"/>
    </source>
</evidence>
<evidence type="ECO:0000256" key="1">
    <source>
        <dbReference type="ARBA" id="ARBA00011073"/>
    </source>
</evidence>
<evidence type="ECO:0000259" key="10">
    <source>
        <dbReference type="Pfam" id="PF00082"/>
    </source>
</evidence>
<evidence type="ECO:0000256" key="8">
    <source>
        <dbReference type="SAM" id="MobiDB-lite"/>
    </source>
</evidence>
<accession>A0A4V2S8X8</accession>
<evidence type="ECO:0000256" key="3">
    <source>
        <dbReference type="ARBA" id="ARBA00022801"/>
    </source>
</evidence>
<dbReference type="PANTHER" id="PTHR43806">
    <property type="entry name" value="PEPTIDASE S8"/>
    <property type="match status" value="1"/>
</dbReference>
<feature type="active site" description="Charge relay system" evidence="5 6">
    <location>
        <position position="401"/>
    </location>
</feature>
<feature type="signal peptide" evidence="9">
    <location>
        <begin position="1"/>
        <end position="28"/>
    </location>
</feature>
<evidence type="ECO:0000313" key="11">
    <source>
        <dbReference type="EMBL" id="TCO65470.1"/>
    </source>
</evidence>
<comment type="caution">
    <text evidence="11">The sequence shown here is derived from an EMBL/GenBank/DDBJ whole genome shotgun (WGS) entry which is preliminary data.</text>
</comment>
<evidence type="ECO:0000256" key="2">
    <source>
        <dbReference type="ARBA" id="ARBA00022670"/>
    </source>
</evidence>
<dbReference type="EMBL" id="SLWS01000001">
    <property type="protein sequence ID" value="TCO65470.1"/>
    <property type="molecule type" value="Genomic_DNA"/>
</dbReference>
<dbReference type="InterPro" id="IPR000209">
    <property type="entry name" value="Peptidase_S8/S53_dom"/>
</dbReference>
<feature type="domain" description="Peptidase S8/S53" evidence="10">
    <location>
        <begin position="189"/>
        <end position="448"/>
    </location>
</feature>
<keyword evidence="4 6" id="KW-0720">Serine protease</keyword>
<evidence type="ECO:0000313" key="12">
    <source>
        <dbReference type="Proteomes" id="UP000295680"/>
    </source>
</evidence>
<dbReference type="SUPFAM" id="SSF52743">
    <property type="entry name" value="Subtilisin-like"/>
    <property type="match status" value="1"/>
</dbReference>
<dbReference type="InterPro" id="IPR022398">
    <property type="entry name" value="Peptidase_S8_His-AS"/>
</dbReference>
<dbReference type="GO" id="GO:0004252">
    <property type="term" value="F:serine-type endopeptidase activity"/>
    <property type="evidence" value="ECO:0007669"/>
    <property type="project" value="UniProtKB-UniRule"/>
</dbReference>
<dbReference type="InterPro" id="IPR050131">
    <property type="entry name" value="Peptidase_S8_subtilisin-like"/>
</dbReference>
<dbReference type="InterPro" id="IPR036852">
    <property type="entry name" value="Peptidase_S8/S53_dom_sf"/>
</dbReference>
<dbReference type="InterPro" id="IPR023827">
    <property type="entry name" value="Peptidase_S8_Asp-AS"/>
</dbReference>
<sequence>MNPKRTAIGLLGSALALSLLTPVGIASAAPPAPGQAATDTVTLITGDKVILNGSVATTVIRAKGREHTRFIEQRDQFGDLHVIPEDVTALLRDKRMDPRLFNVTKLAQTGFGDSVRKDTPLIVSGGPSFGAKVRDLPSVQGSAVRLDKASGAHSFTSAQRIWLDGPVRATDDNITQIGAPEAWKLGYQGQGTTVAVLDSGVDATHPDLAGAVADSQDFTGSATGTDDYFGHGTHVASIITGEHPKYGGVAPDTKLLNGKVLGDEGTGSESGIIAGMQWAVSKGAKVVNMSLGSPFPSDGTDPFSLAVNDLTAKTGTLFVIASGNSGGAIGSPGAADAALTVGAVDHNDQLAPFSSRGPRSGDGAIKPDITAPGVDIVAARAAHAKIGVPVDATHMKLSGTSMATPHVAGAAAILAGEHPDWKADQLKNALMGSAKPNPALSVFEQGAGRLDVAKAVTQNVYASVPNLNEGTAQWPHNDDTPITKTVTYHNSGSTPVTLDMTTDIKDPAGHQAPSGMFTVAPSTLTIPAGGDAEATVTTDTRVNAPDGVYNGVVLGGGVRTPITVTREVESYNVTMTFLDFDGQPTPNYGPRFVDIDHPMAYLPYDPSGTVVARLPKGRFYLDTYVQSADYKQLAIVNEPEYKVTGDATMTIDARTAKPVAIQVDKPNAKPGQAVLRFIRKTAFEGGTGNGYILNNFDGFFVRPSQTSAAPGQFQFYAEARMAEPDANGSFNNSPYLYNVRAQTDGKIPDTLVTRVRDSDLTKVRSEHGSTSAGKFGRREETITKPLPYSLDEFYTPNVPWTGMFRQVVKPDDFESESAQEVTEPRTFKPGHTTERWNVGVFGPGMPTQDGVGFTALRLGDLTRFALSMFTQPGPGRLGSAVSTGVTTLSKDGQQVATVPTPGFALFSVPPGPGTYQLHVESLSPQSVSTNVTADWTFKSDTVAGVDAKGLPLIAVRFAPTLDDQSRASRYLPTVVPVSIDHNTGGKAKVTGIQVSYDQGRTWRPAPVVTLNGRTFTVLVHPANAKSVSLKASASDTDGNTVDQTIIDSFLLK</sequence>
<dbReference type="PROSITE" id="PS00138">
    <property type="entry name" value="SUBTILASE_SER"/>
    <property type="match status" value="1"/>
</dbReference>
<protein>
    <submittedName>
        <fullName evidence="11">Subtilase family protein</fullName>
    </submittedName>
</protein>
<evidence type="ECO:0000256" key="4">
    <source>
        <dbReference type="ARBA" id="ARBA00022825"/>
    </source>
</evidence>
<dbReference type="RefSeq" id="WP_132111883.1">
    <property type="nucleotide sequence ID" value="NZ_SLWS01000001.1"/>
</dbReference>
<feature type="compositionally biased region" description="Basic and acidic residues" evidence="8">
    <location>
        <begin position="822"/>
        <end position="834"/>
    </location>
</feature>
<organism evidence="11 12">
    <name type="scientific">Actinocrispum wychmicini</name>
    <dbReference type="NCBI Taxonomy" id="1213861"/>
    <lineage>
        <taxon>Bacteria</taxon>
        <taxon>Bacillati</taxon>
        <taxon>Actinomycetota</taxon>
        <taxon>Actinomycetes</taxon>
        <taxon>Pseudonocardiales</taxon>
        <taxon>Pseudonocardiaceae</taxon>
        <taxon>Actinocrispum</taxon>
    </lineage>
</organism>
<dbReference type="PROSITE" id="PS00136">
    <property type="entry name" value="SUBTILASE_ASP"/>
    <property type="match status" value="1"/>
</dbReference>
<dbReference type="PRINTS" id="PR00723">
    <property type="entry name" value="SUBTILISIN"/>
</dbReference>
<name>A0A4V2S8X8_9PSEU</name>
<dbReference type="Gene3D" id="3.40.50.200">
    <property type="entry name" value="Peptidase S8/S53 domain"/>
    <property type="match status" value="1"/>
</dbReference>
<dbReference type="GO" id="GO:0006508">
    <property type="term" value="P:proteolysis"/>
    <property type="evidence" value="ECO:0007669"/>
    <property type="project" value="UniProtKB-KW"/>
</dbReference>
<dbReference type="InterPro" id="IPR023828">
    <property type="entry name" value="Peptidase_S8_Ser-AS"/>
</dbReference>
<dbReference type="Pfam" id="PF00082">
    <property type="entry name" value="Peptidase_S8"/>
    <property type="match status" value="1"/>
</dbReference>
<dbReference type="AlphaFoldDB" id="A0A4V2S8X8"/>
<reference evidence="11 12" key="1">
    <citation type="submission" date="2019-03" db="EMBL/GenBank/DDBJ databases">
        <title>Genomic Encyclopedia of Type Strains, Phase IV (KMG-IV): sequencing the most valuable type-strain genomes for metagenomic binning, comparative biology and taxonomic classification.</title>
        <authorList>
            <person name="Goeker M."/>
        </authorList>
    </citation>
    <scope>NUCLEOTIDE SEQUENCE [LARGE SCALE GENOMIC DNA]</scope>
    <source>
        <strain evidence="11 12">DSM 45934</strain>
    </source>
</reference>
<dbReference type="InterPro" id="IPR015500">
    <property type="entry name" value="Peptidase_S8_subtilisin-rel"/>
</dbReference>
<evidence type="ECO:0000256" key="5">
    <source>
        <dbReference type="PIRSR" id="PIRSR615500-1"/>
    </source>
</evidence>
<evidence type="ECO:0000256" key="7">
    <source>
        <dbReference type="RuleBase" id="RU003355"/>
    </source>
</evidence>
<keyword evidence="3 6" id="KW-0378">Hydrolase</keyword>
<keyword evidence="2 6" id="KW-0645">Protease</keyword>
<keyword evidence="9" id="KW-0732">Signal</keyword>
<proteinExistence type="inferred from homology"/>
<dbReference type="PROSITE" id="PS51892">
    <property type="entry name" value="SUBTILASE"/>
    <property type="match status" value="1"/>
</dbReference>
<comment type="similarity">
    <text evidence="1 6 7">Belongs to the peptidase S8 family.</text>
</comment>
<dbReference type="OrthoDB" id="9795680at2"/>
<dbReference type="PROSITE" id="PS00137">
    <property type="entry name" value="SUBTILASE_HIS"/>
    <property type="match status" value="1"/>
</dbReference>